<keyword evidence="8 11" id="KW-0472">Membrane</keyword>
<feature type="transmembrane region" description="Helical" evidence="11">
    <location>
        <begin position="298"/>
        <end position="321"/>
    </location>
</feature>
<evidence type="ECO:0000256" key="6">
    <source>
        <dbReference type="ARBA" id="ARBA00022989"/>
    </source>
</evidence>
<evidence type="ECO:0000256" key="4">
    <source>
        <dbReference type="ARBA" id="ARBA00022679"/>
    </source>
</evidence>
<dbReference type="PANTHER" id="PTHR43448">
    <property type="entry name" value="PROTOHEME IX FARNESYLTRANSFERASE, MITOCHONDRIAL"/>
    <property type="match status" value="1"/>
</dbReference>
<sequence length="443" mass="49830">MNLCNRSLGLFSRSIVQQHSSFIVANSASSCKLFTTSTFNRYNSDNSSSNSNSKSNLFINNFSNSSISYGSTLYKPHKETPYIPLFIQNKHQLYKRYNSSTSTNNATATTIPVEQQDTKKEQQQQETKEEINEILKKKPWWKRGFFDLIKFPITTYVSFTAVAGYIAACPVETFSMSTLAIVGLGTFICSASANIYNQEMEIKYDKMMPRTKYRPLITGEISRQTANRASYGLLVAGMLTLATVSPYSASLGASNILLYINYTAMKRESSFNTWVGAIVGAIPPLIGSFAATQTLEPIGALLFTYMFLWQIPHFLAIAEMIKTQYNHAGYKMLTITNPTRVKPVSLLHSLAGMLMPLGFYLYYPTINISEVTLAAMSLNFLLFMLPLTFPNIFKGKSQKIIYGISLVLLPLTLLIACIFRQPYIYYYDDDEEDEKSLVNSNSK</sequence>
<proteinExistence type="inferred from homology"/>
<keyword evidence="13" id="KW-1185">Reference proteome</keyword>
<dbReference type="Pfam" id="PF01040">
    <property type="entry name" value="UbiA"/>
    <property type="match status" value="1"/>
</dbReference>
<evidence type="ECO:0000313" key="13">
    <source>
        <dbReference type="Proteomes" id="UP000695562"/>
    </source>
</evidence>
<feature type="compositionally biased region" description="Basic and acidic residues" evidence="10">
    <location>
        <begin position="116"/>
        <end position="126"/>
    </location>
</feature>
<dbReference type="InterPro" id="IPR030470">
    <property type="entry name" value="UbiA_prenylTrfase_CS"/>
</dbReference>
<gene>
    <name evidence="12" type="ORF">CYY_007711</name>
</gene>
<feature type="transmembrane region" description="Helical" evidence="11">
    <location>
        <begin position="341"/>
        <end position="362"/>
    </location>
</feature>
<dbReference type="EMBL" id="AJWJ01000427">
    <property type="protein sequence ID" value="KAF2070961.1"/>
    <property type="molecule type" value="Genomic_DNA"/>
</dbReference>
<name>A0A8J4PWT9_9MYCE</name>
<dbReference type="PANTHER" id="PTHR43448:SF2">
    <property type="entry name" value="PROTOHEME IX FARNESYLTRANSFERASE, MITOCHONDRIAL"/>
    <property type="match status" value="1"/>
</dbReference>
<feature type="transmembrane region" description="Helical" evidence="11">
    <location>
        <begin position="400"/>
        <end position="421"/>
    </location>
</feature>
<evidence type="ECO:0000256" key="8">
    <source>
        <dbReference type="ARBA" id="ARBA00023136"/>
    </source>
</evidence>
<dbReference type="Proteomes" id="UP000695562">
    <property type="component" value="Unassembled WGS sequence"/>
</dbReference>
<evidence type="ECO:0000256" key="5">
    <source>
        <dbReference type="ARBA" id="ARBA00022692"/>
    </source>
</evidence>
<feature type="compositionally biased region" description="Low complexity" evidence="10">
    <location>
        <begin position="100"/>
        <end position="110"/>
    </location>
</feature>
<dbReference type="GO" id="GO:0005739">
    <property type="term" value="C:mitochondrion"/>
    <property type="evidence" value="ECO:0007669"/>
    <property type="project" value="TreeGrafter"/>
</dbReference>
<evidence type="ECO:0000256" key="9">
    <source>
        <dbReference type="ARBA" id="ARBA00030253"/>
    </source>
</evidence>
<evidence type="ECO:0000313" key="12">
    <source>
        <dbReference type="EMBL" id="KAF2070961.1"/>
    </source>
</evidence>
<dbReference type="InterPro" id="IPR006369">
    <property type="entry name" value="Protohaem_IX_farnesylTrfase"/>
</dbReference>
<feature type="transmembrane region" description="Helical" evidence="11">
    <location>
        <begin position="271"/>
        <end position="292"/>
    </location>
</feature>
<feature type="transmembrane region" description="Helical" evidence="11">
    <location>
        <begin position="174"/>
        <end position="196"/>
    </location>
</feature>
<evidence type="ECO:0000256" key="11">
    <source>
        <dbReference type="SAM" id="Phobius"/>
    </source>
</evidence>
<dbReference type="InterPro" id="IPR000537">
    <property type="entry name" value="UbiA_prenyltransferase"/>
</dbReference>
<dbReference type="GO" id="GO:0008495">
    <property type="term" value="F:protoheme IX farnesyltransferase activity"/>
    <property type="evidence" value="ECO:0007669"/>
    <property type="project" value="InterPro"/>
</dbReference>
<organism evidence="12 13">
    <name type="scientific">Polysphondylium violaceum</name>
    <dbReference type="NCBI Taxonomy" id="133409"/>
    <lineage>
        <taxon>Eukaryota</taxon>
        <taxon>Amoebozoa</taxon>
        <taxon>Evosea</taxon>
        <taxon>Eumycetozoa</taxon>
        <taxon>Dictyostelia</taxon>
        <taxon>Dictyosteliales</taxon>
        <taxon>Dictyosteliaceae</taxon>
        <taxon>Polysphondylium</taxon>
    </lineage>
</organism>
<keyword evidence="5 11" id="KW-0812">Transmembrane</keyword>
<dbReference type="Gene3D" id="1.10.357.140">
    <property type="entry name" value="UbiA prenyltransferase"/>
    <property type="match status" value="1"/>
</dbReference>
<dbReference type="GO" id="GO:0016020">
    <property type="term" value="C:membrane"/>
    <property type="evidence" value="ECO:0007669"/>
    <property type="project" value="UniProtKB-SubCell"/>
</dbReference>
<dbReference type="PROSITE" id="PS00943">
    <property type="entry name" value="UBIA"/>
    <property type="match status" value="1"/>
</dbReference>
<evidence type="ECO:0000256" key="1">
    <source>
        <dbReference type="ARBA" id="ARBA00004141"/>
    </source>
</evidence>
<dbReference type="OrthoDB" id="5211at2759"/>
<protein>
    <recommendedName>
        <fullName evidence="3">Protoheme IX farnesyltransferase, mitochondrial</fullName>
    </recommendedName>
    <alternativeName>
        <fullName evidence="9">Heme O synthase</fullName>
    </alternativeName>
</protein>
<comment type="caution">
    <text evidence="12">The sequence shown here is derived from an EMBL/GenBank/DDBJ whole genome shotgun (WGS) entry which is preliminary data.</text>
</comment>
<evidence type="ECO:0000256" key="7">
    <source>
        <dbReference type="ARBA" id="ARBA00023133"/>
    </source>
</evidence>
<dbReference type="AlphaFoldDB" id="A0A8J4PWT9"/>
<dbReference type="PROSITE" id="PS51257">
    <property type="entry name" value="PROKAR_LIPOPROTEIN"/>
    <property type="match status" value="1"/>
</dbReference>
<reference evidence="12" key="1">
    <citation type="submission" date="2020-01" db="EMBL/GenBank/DDBJ databases">
        <title>Development of genomics and gene disruption for Polysphondylium violaceum indicates a role for the polyketide synthase stlB in stalk morphogenesis.</title>
        <authorList>
            <person name="Narita B."/>
            <person name="Kawabe Y."/>
            <person name="Kin K."/>
            <person name="Saito T."/>
            <person name="Gibbs R."/>
            <person name="Kuspa A."/>
            <person name="Muzny D."/>
            <person name="Queller D."/>
            <person name="Richards S."/>
            <person name="Strassman J."/>
            <person name="Sucgang R."/>
            <person name="Worley K."/>
            <person name="Schaap P."/>
        </authorList>
    </citation>
    <scope>NUCLEOTIDE SEQUENCE</scope>
    <source>
        <strain evidence="12">QSvi11</strain>
    </source>
</reference>
<evidence type="ECO:0000256" key="10">
    <source>
        <dbReference type="SAM" id="MobiDB-lite"/>
    </source>
</evidence>
<evidence type="ECO:0000256" key="3">
    <source>
        <dbReference type="ARBA" id="ARBA00016335"/>
    </source>
</evidence>
<keyword evidence="6 11" id="KW-1133">Transmembrane helix</keyword>
<accession>A0A8J4PWT9</accession>
<keyword evidence="7" id="KW-0350">Heme biosynthesis</keyword>
<comment type="subcellular location">
    <subcellularLocation>
        <location evidence="1">Membrane</location>
        <topology evidence="1">Multi-pass membrane protein</topology>
    </subcellularLocation>
</comment>
<comment type="similarity">
    <text evidence="2">Belongs to the UbiA prenyltransferase family.</text>
</comment>
<keyword evidence="4" id="KW-0808">Transferase</keyword>
<evidence type="ECO:0000256" key="2">
    <source>
        <dbReference type="ARBA" id="ARBA00005985"/>
    </source>
</evidence>
<dbReference type="CDD" id="cd13957">
    <property type="entry name" value="PT_UbiA_Cox10"/>
    <property type="match status" value="1"/>
</dbReference>
<feature type="region of interest" description="Disordered" evidence="10">
    <location>
        <begin position="100"/>
        <end position="126"/>
    </location>
</feature>
<feature type="transmembrane region" description="Helical" evidence="11">
    <location>
        <begin position="145"/>
        <end position="168"/>
    </location>
</feature>
<dbReference type="GO" id="GO:0006784">
    <property type="term" value="P:heme A biosynthetic process"/>
    <property type="evidence" value="ECO:0007669"/>
    <property type="project" value="TreeGrafter"/>
</dbReference>
<dbReference type="InterPro" id="IPR044878">
    <property type="entry name" value="UbiA_sf"/>
</dbReference>
<feature type="transmembrane region" description="Helical" evidence="11">
    <location>
        <begin position="374"/>
        <end position="393"/>
    </location>
</feature>